<reference evidence="2 3" key="1">
    <citation type="submission" date="2020-10" db="EMBL/GenBank/DDBJ databases">
        <title>Phylogeny of dyella-like bacteria.</title>
        <authorList>
            <person name="Fu J."/>
        </authorList>
    </citation>
    <scope>NUCLEOTIDE SEQUENCE [LARGE SCALE GENOMIC DNA]</scope>
    <source>
        <strain evidence="2 3">BB4</strain>
    </source>
</reference>
<dbReference type="Proteomes" id="UP001620408">
    <property type="component" value="Unassembled WGS sequence"/>
</dbReference>
<feature type="transmembrane region" description="Helical" evidence="1">
    <location>
        <begin position="83"/>
        <end position="101"/>
    </location>
</feature>
<evidence type="ECO:0000313" key="3">
    <source>
        <dbReference type="Proteomes" id="UP001620408"/>
    </source>
</evidence>
<evidence type="ECO:0000313" key="2">
    <source>
        <dbReference type="EMBL" id="MFK2917514.1"/>
    </source>
</evidence>
<keyword evidence="1" id="KW-0812">Transmembrane</keyword>
<organism evidence="2 3">
    <name type="scientific">Dyella koreensis</name>
    <dbReference type="NCBI Taxonomy" id="311235"/>
    <lineage>
        <taxon>Bacteria</taxon>
        <taxon>Pseudomonadati</taxon>
        <taxon>Pseudomonadota</taxon>
        <taxon>Gammaproteobacteria</taxon>
        <taxon>Lysobacterales</taxon>
        <taxon>Rhodanobacteraceae</taxon>
        <taxon>Dyella</taxon>
    </lineage>
</organism>
<gene>
    <name evidence="2" type="ORF">ISS97_09575</name>
</gene>
<dbReference type="EMBL" id="JADIKD010000009">
    <property type="protein sequence ID" value="MFK2917514.1"/>
    <property type="molecule type" value="Genomic_DNA"/>
</dbReference>
<protein>
    <submittedName>
        <fullName evidence="2">YeeE/YedE family protein</fullName>
    </submittedName>
</protein>
<keyword evidence="3" id="KW-1185">Reference proteome</keyword>
<dbReference type="Pfam" id="PF20398">
    <property type="entry name" value="DUF6691"/>
    <property type="match status" value="1"/>
</dbReference>
<sequence>MSRLLAALVAGALFGFGLVVSQMSDPRVVLGFLDLAGAWNPALIFVLCGAVGVTVIAFRFVLRRSRPVLDDTFHLPRTQHIDRRLILGAAIFGVGWGLAGYCPGPALVTLGAGLREAWYFVPAMLVGGIGYRLLARRWS</sequence>
<feature type="transmembrane region" description="Helical" evidence="1">
    <location>
        <begin position="37"/>
        <end position="62"/>
    </location>
</feature>
<comment type="caution">
    <text evidence="2">The sequence shown here is derived from an EMBL/GenBank/DDBJ whole genome shotgun (WGS) entry which is preliminary data.</text>
</comment>
<name>A0ABW8K3P7_9GAMM</name>
<accession>A0ABW8K3P7</accession>
<feature type="transmembrane region" description="Helical" evidence="1">
    <location>
        <begin position="117"/>
        <end position="134"/>
    </location>
</feature>
<keyword evidence="1" id="KW-1133">Transmembrane helix</keyword>
<dbReference type="RefSeq" id="WP_379985525.1">
    <property type="nucleotide sequence ID" value="NZ_JADIKD010000009.1"/>
</dbReference>
<evidence type="ECO:0000256" key="1">
    <source>
        <dbReference type="SAM" id="Phobius"/>
    </source>
</evidence>
<proteinExistence type="predicted"/>
<keyword evidence="1" id="KW-0472">Membrane</keyword>
<dbReference type="InterPro" id="IPR046513">
    <property type="entry name" value="DUF6691"/>
</dbReference>